<dbReference type="OrthoDB" id="9784378at2"/>
<sequence length="569" mass="63212">MPHISAPVRAMRFGAWLCIAACLSGCVSAAQASAPTLATGIVFEDLDGNRQRDAGEPGIAGVMVSNGVQVTVTDAQGGWTLPASQDETIFVIAPGGWASPVSGQQVPQFYYLHRQHGSPDLKYPGIDATGPLPQSIDFPLRRQAEAEEARILLIADPQPHHSVHIDYYRQRFVEPLAGRRDFEFGLVLGDVVRNDLGLFEPYLEANAGMPGAMFHVAGNHDLNFDTAEAYSTETYQRYFGPTNYGFFHGASQTFFLVLNNIRTPLEDGSGQAYRGGLSEDTLAFARNVLAHVPQDQRVIVAAHIPFFPENGDIEPEAEQERAALFETLKPFRQVLILSGHTHMQRHFRVSDPHIWQGKAPLHQWVVGTASGAWWTGAPDADGLPESLMRDGTPPGYGILILTNADYRMDYQVAGAPADFQMRLHAPRHMTTHERDVPLYVNVFNGDADTTVQVRYLPDGDWRSLSPVVSVDPFYKSQTLLRDLSPERLPGSRPPPAALSHHLWYARLPTTLPPGRHAFEVRAIDAWGREWTERFEIEAHAPDYPYGRITPEQVSAYRQIESKPQERSEP</sequence>
<dbReference type="InterPro" id="IPR032285">
    <property type="entry name" value="Metallophos_N"/>
</dbReference>
<dbReference type="Gene3D" id="2.60.40.10">
    <property type="entry name" value="Immunoglobulins"/>
    <property type="match status" value="1"/>
</dbReference>
<dbReference type="InterPro" id="IPR032288">
    <property type="entry name" value="Metallophos_C"/>
</dbReference>
<dbReference type="SUPFAM" id="SSF56300">
    <property type="entry name" value="Metallo-dependent phosphatases"/>
    <property type="match status" value="1"/>
</dbReference>
<dbReference type="Pfam" id="PF00149">
    <property type="entry name" value="Metallophos"/>
    <property type="match status" value="1"/>
</dbReference>
<evidence type="ECO:0000313" key="6">
    <source>
        <dbReference type="Proteomes" id="UP000027100"/>
    </source>
</evidence>
<dbReference type="Pfam" id="PF16370">
    <property type="entry name" value="MetallophosC"/>
    <property type="match status" value="1"/>
</dbReference>
<accession>A0A062VGD6</accession>
<dbReference type="InterPro" id="IPR013783">
    <property type="entry name" value="Ig-like_fold"/>
</dbReference>
<dbReference type="InterPro" id="IPR004843">
    <property type="entry name" value="Calcineurin-like_PHP"/>
</dbReference>
<dbReference type="PANTHER" id="PTHR43143:SF6">
    <property type="entry name" value="BLL3016 PROTEIN"/>
    <property type="match status" value="1"/>
</dbReference>
<evidence type="ECO:0008006" key="7">
    <source>
        <dbReference type="Google" id="ProtNLM"/>
    </source>
</evidence>
<name>A0A062VGD6_9PROT</name>
<dbReference type="GO" id="GO:0016787">
    <property type="term" value="F:hydrolase activity"/>
    <property type="evidence" value="ECO:0007669"/>
    <property type="project" value="InterPro"/>
</dbReference>
<evidence type="ECO:0000256" key="1">
    <source>
        <dbReference type="SAM" id="SignalP"/>
    </source>
</evidence>
<dbReference type="RefSeq" id="WP_051612717.1">
    <property type="nucleotide sequence ID" value="NZ_ARYM01000025.1"/>
</dbReference>
<reference evidence="5 6" key="1">
    <citation type="journal article" date="2014" name="Antonie Van Leeuwenhoek">
        <title>Hyphomonas beringensis sp. nov. and Hyphomonas chukchiensis sp. nov., isolated from surface seawater of the Bering Sea and Chukchi Sea.</title>
        <authorList>
            <person name="Li C."/>
            <person name="Lai Q."/>
            <person name="Li G."/>
            <person name="Dong C."/>
            <person name="Wang J."/>
            <person name="Liao Y."/>
            <person name="Shao Z."/>
        </authorList>
    </citation>
    <scope>NUCLEOTIDE SEQUENCE [LARGE SCALE GENOMIC DNA]</scope>
    <source>
        <strain evidence="5 6">PS728</strain>
    </source>
</reference>
<gene>
    <name evidence="5" type="ORF">HPO_16610</name>
</gene>
<evidence type="ECO:0000313" key="5">
    <source>
        <dbReference type="EMBL" id="KCZ97103.1"/>
    </source>
</evidence>
<evidence type="ECO:0000259" key="3">
    <source>
        <dbReference type="Pfam" id="PF16370"/>
    </source>
</evidence>
<dbReference type="Proteomes" id="UP000027100">
    <property type="component" value="Unassembled WGS sequence"/>
</dbReference>
<dbReference type="SUPFAM" id="SSF117074">
    <property type="entry name" value="Hypothetical protein PA1324"/>
    <property type="match status" value="1"/>
</dbReference>
<feature type="domain" description="Calcineurin-like phosphoesterase N-terminal" evidence="4">
    <location>
        <begin position="55"/>
        <end position="115"/>
    </location>
</feature>
<comment type="caution">
    <text evidence="5">The sequence shown here is derived from an EMBL/GenBank/DDBJ whole genome shotgun (WGS) entry which is preliminary data.</text>
</comment>
<proteinExistence type="predicted"/>
<dbReference type="PATRIC" id="fig|1280954.3.peg.3354"/>
<feature type="domain" description="Calcineurin-like phosphoesterase C-terminal" evidence="3">
    <location>
        <begin position="364"/>
        <end position="529"/>
    </location>
</feature>
<dbReference type="EMBL" id="ARYM01000025">
    <property type="protein sequence ID" value="KCZ97103.1"/>
    <property type="molecule type" value="Genomic_DNA"/>
</dbReference>
<feature type="signal peptide" evidence="1">
    <location>
        <begin position="1"/>
        <end position="32"/>
    </location>
</feature>
<keyword evidence="1" id="KW-0732">Signal</keyword>
<feature type="domain" description="Calcineurin-like phosphoesterase" evidence="2">
    <location>
        <begin position="150"/>
        <end position="343"/>
    </location>
</feature>
<keyword evidence="6" id="KW-1185">Reference proteome</keyword>
<dbReference type="AlphaFoldDB" id="A0A062VGD6"/>
<feature type="chain" id="PRO_5001615674" description="Ser/Thr protein phosphatase family protein" evidence="1">
    <location>
        <begin position="33"/>
        <end position="569"/>
    </location>
</feature>
<dbReference type="PANTHER" id="PTHR43143">
    <property type="entry name" value="METALLOPHOSPHOESTERASE, CALCINEURIN SUPERFAMILY"/>
    <property type="match status" value="1"/>
</dbReference>
<organism evidence="5 6">
    <name type="scientific">Hyphomonas polymorpha PS728</name>
    <dbReference type="NCBI Taxonomy" id="1280954"/>
    <lineage>
        <taxon>Bacteria</taxon>
        <taxon>Pseudomonadati</taxon>
        <taxon>Pseudomonadota</taxon>
        <taxon>Alphaproteobacteria</taxon>
        <taxon>Hyphomonadales</taxon>
        <taxon>Hyphomonadaceae</taxon>
        <taxon>Hyphomonas</taxon>
    </lineage>
</organism>
<dbReference type="Pfam" id="PF16371">
    <property type="entry name" value="MetallophosN"/>
    <property type="match status" value="1"/>
</dbReference>
<dbReference type="Gene3D" id="3.60.21.10">
    <property type="match status" value="1"/>
</dbReference>
<dbReference type="STRING" id="1280954.HPO_16610"/>
<dbReference type="eggNOG" id="COG1409">
    <property type="taxonomic scope" value="Bacteria"/>
</dbReference>
<dbReference type="InterPro" id="IPR029052">
    <property type="entry name" value="Metallo-depent_PP-like"/>
</dbReference>
<evidence type="ECO:0000259" key="4">
    <source>
        <dbReference type="Pfam" id="PF16371"/>
    </source>
</evidence>
<evidence type="ECO:0000259" key="2">
    <source>
        <dbReference type="Pfam" id="PF00149"/>
    </source>
</evidence>
<dbReference type="InterPro" id="IPR051918">
    <property type="entry name" value="STPP_CPPED1"/>
</dbReference>
<protein>
    <recommendedName>
        <fullName evidence="7">Ser/Thr protein phosphatase family protein</fullName>
    </recommendedName>
</protein>